<accession>A0A6G0WFJ3</accession>
<gene>
    <name evidence="2" type="ORF">Ae201684_015787</name>
</gene>
<reference evidence="2 3" key="1">
    <citation type="submission" date="2019-07" db="EMBL/GenBank/DDBJ databases">
        <title>Genomics analysis of Aphanomyces spp. identifies a new class of oomycete effector associated with host adaptation.</title>
        <authorList>
            <person name="Gaulin E."/>
        </authorList>
    </citation>
    <scope>NUCLEOTIDE SEQUENCE [LARGE SCALE GENOMIC DNA]</scope>
    <source>
        <strain evidence="2 3">ATCC 201684</strain>
    </source>
</reference>
<organism evidence="2 3">
    <name type="scientific">Aphanomyces euteiches</name>
    <dbReference type="NCBI Taxonomy" id="100861"/>
    <lineage>
        <taxon>Eukaryota</taxon>
        <taxon>Sar</taxon>
        <taxon>Stramenopiles</taxon>
        <taxon>Oomycota</taxon>
        <taxon>Saprolegniomycetes</taxon>
        <taxon>Saprolegniales</taxon>
        <taxon>Verrucalvaceae</taxon>
        <taxon>Aphanomyces</taxon>
    </lineage>
</organism>
<proteinExistence type="predicted"/>
<dbReference type="AlphaFoldDB" id="A0A6G0WFJ3"/>
<dbReference type="Proteomes" id="UP000481153">
    <property type="component" value="Unassembled WGS sequence"/>
</dbReference>
<evidence type="ECO:0000313" key="2">
    <source>
        <dbReference type="EMBL" id="KAF0725825.1"/>
    </source>
</evidence>
<dbReference type="VEuPathDB" id="FungiDB:AeMF1_016335"/>
<feature type="region of interest" description="Disordered" evidence="1">
    <location>
        <begin position="61"/>
        <end position="122"/>
    </location>
</feature>
<dbReference type="EMBL" id="VJMJ01000232">
    <property type="protein sequence ID" value="KAF0725825.1"/>
    <property type="molecule type" value="Genomic_DNA"/>
</dbReference>
<protein>
    <submittedName>
        <fullName evidence="2">Uncharacterized protein</fullName>
    </submittedName>
</protein>
<comment type="caution">
    <text evidence="2">The sequence shown here is derived from an EMBL/GenBank/DDBJ whole genome shotgun (WGS) entry which is preliminary data.</text>
</comment>
<evidence type="ECO:0000256" key="1">
    <source>
        <dbReference type="SAM" id="MobiDB-lite"/>
    </source>
</evidence>
<keyword evidence="3" id="KW-1185">Reference proteome</keyword>
<evidence type="ECO:0000313" key="3">
    <source>
        <dbReference type="Proteomes" id="UP000481153"/>
    </source>
</evidence>
<sequence length="122" mass="13421">MDKCCVCGEDEGHDLRQCCMCISKFHHMCIIEEGKKRGWAEAEEGREVCIQCKASDIRVPEVVPPPARKRGRPKGSNNKAKAQVAQDASTPVKRGRPSNSQLRSGDEASEATAIFTPDHKSI</sequence>
<name>A0A6G0WFJ3_9STRA</name>